<feature type="compositionally biased region" description="Basic and acidic residues" evidence="1">
    <location>
        <begin position="223"/>
        <end position="232"/>
    </location>
</feature>
<feature type="region of interest" description="Disordered" evidence="1">
    <location>
        <begin position="194"/>
        <end position="275"/>
    </location>
</feature>
<evidence type="ECO:0000313" key="2">
    <source>
        <dbReference type="EMBL" id="RFN44842.1"/>
    </source>
</evidence>
<feature type="compositionally biased region" description="Polar residues" evidence="1">
    <location>
        <begin position="490"/>
        <end position="503"/>
    </location>
</feature>
<proteinExistence type="predicted"/>
<keyword evidence="3" id="KW-1185">Reference proteome</keyword>
<comment type="caution">
    <text evidence="2">The sequence shown here is derived from an EMBL/GenBank/DDBJ whole genome shotgun (WGS) entry which is preliminary data.</text>
</comment>
<accession>A0A395MAB3</accession>
<dbReference type="AlphaFoldDB" id="A0A395MAB3"/>
<feature type="compositionally biased region" description="Polar residues" evidence="1">
    <location>
        <begin position="450"/>
        <end position="470"/>
    </location>
</feature>
<feature type="region of interest" description="Disordered" evidence="1">
    <location>
        <begin position="432"/>
        <end position="590"/>
    </location>
</feature>
<dbReference type="Proteomes" id="UP000265631">
    <property type="component" value="Unassembled WGS sequence"/>
</dbReference>
<evidence type="ECO:0000313" key="3">
    <source>
        <dbReference type="Proteomes" id="UP000265631"/>
    </source>
</evidence>
<feature type="compositionally biased region" description="Basic and acidic residues" evidence="1">
    <location>
        <begin position="572"/>
        <end position="584"/>
    </location>
</feature>
<feature type="compositionally biased region" description="Basic residues" evidence="1">
    <location>
        <begin position="233"/>
        <end position="249"/>
    </location>
</feature>
<gene>
    <name evidence="2" type="ORF">FIE12Z_10943</name>
</gene>
<feature type="compositionally biased region" description="Basic and acidic residues" evidence="1">
    <location>
        <begin position="539"/>
        <end position="549"/>
    </location>
</feature>
<dbReference type="EMBL" id="PXXK01000395">
    <property type="protein sequence ID" value="RFN44842.1"/>
    <property type="molecule type" value="Genomic_DNA"/>
</dbReference>
<reference evidence="2 3" key="1">
    <citation type="journal article" date="2018" name="PLoS Pathog.">
        <title>Evolution of structural diversity of trichothecenes, a family of toxins produced by plant pathogenic and entomopathogenic fungi.</title>
        <authorList>
            <person name="Proctor R.H."/>
            <person name="McCormick S.P."/>
            <person name="Kim H.S."/>
            <person name="Cardoza R.E."/>
            <person name="Stanley A.M."/>
            <person name="Lindo L."/>
            <person name="Kelly A."/>
            <person name="Brown D.W."/>
            <person name="Lee T."/>
            <person name="Vaughan M.M."/>
            <person name="Alexander N.J."/>
            <person name="Busman M."/>
            <person name="Gutierrez S."/>
        </authorList>
    </citation>
    <scope>NUCLEOTIDE SEQUENCE [LARGE SCALE GENOMIC DNA]</scope>
    <source>
        <strain evidence="2 3">NRRL 13405</strain>
    </source>
</reference>
<protein>
    <submittedName>
        <fullName evidence="2">Uncharacterized protein</fullName>
    </submittedName>
</protein>
<feature type="region of interest" description="Disordered" evidence="1">
    <location>
        <begin position="56"/>
        <end position="166"/>
    </location>
</feature>
<name>A0A395MAB3_9HYPO</name>
<evidence type="ECO:0000256" key="1">
    <source>
        <dbReference type="SAM" id="MobiDB-lite"/>
    </source>
</evidence>
<sequence>MSSRPPSSRVNDTEEQFDCKRQLSYLMNTDPETLEDFFDDLPSLLDSEDELFLGIESSQMARSSQATAASSLGSSQPTHSTPNDTPESSKPAAIHQGVPLVLPNAPILHSQPPFGPGSQENSNEDNALNCEAAEKSSLGPCTGDFGGGSGILENGNPFDLCAPPQPEQEIGRYYHYNPEDRSFVNHYQETFTLPCPRESQPAATTASSNDDTPKPPPPAPKKKPSDSKERSKPAKRRKTVTRSHLKRRLSTIAPRPAVQATPTATNRSHMPPPPPTTPIAVLGTSRPLNGYSHGYDTHGSVSTQVQFNHCIMNGNMPNNMGHPSMPRNASFVNSNGNSVDRGTMPQGLLHGVQNHFISQSINNGSIYRPPIRMLNNANDLMGGHINGPNTFAPCRSANTSRQHDFVFGGDDNPAPPDLYSSRRMARDMGTDRLGQYDRPSMGGNAAGSYRTYSPSSSPIRRQIYDTSQRTVPRGNIGWASPMPTPRESPRGNSTGGFSQSPAPGSSPMDSMGGASYMTTPGSFLMPHMSSSPPCPGSMSRREVDGRRGSDSMFLNDPPGANNTGQNGYHPYPYDHRRFRQDNRVYSKGKR</sequence>
<feature type="compositionally biased region" description="Polar residues" evidence="1">
    <location>
        <begin position="56"/>
        <end position="88"/>
    </location>
</feature>
<feature type="compositionally biased region" description="Polar residues" evidence="1">
    <location>
        <begin position="201"/>
        <end position="210"/>
    </location>
</feature>
<organism evidence="2 3">
    <name type="scientific">Fusarium flagelliforme</name>
    <dbReference type="NCBI Taxonomy" id="2675880"/>
    <lineage>
        <taxon>Eukaryota</taxon>
        <taxon>Fungi</taxon>
        <taxon>Dikarya</taxon>
        <taxon>Ascomycota</taxon>
        <taxon>Pezizomycotina</taxon>
        <taxon>Sordariomycetes</taxon>
        <taxon>Hypocreomycetidae</taxon>
        <taxon>Hypocreales</taxon>
        <taxon>Nectriaceae</taxon>
        <taxon>Fusarium</taxon>
        <taxon>Fusarium incarnatum-equiseti species complex</taxon>
    </lineage>
</organism>